<dbReference type="PRINTS" id="PR00990">
    <property type="entry name" value="RIBOKINASE"/>
</dbReference>
<dbReference type="Pfam" id="PF00294">
    <property type="entry name" value="PfkB"/>
    <property type="match status" value="1"/>
</dbReference>
<protein>
    <submittedName>
        <fullName evidence="8">Sugar kinase</fullName>
    </submittedName>
</protein>
<evidence type="ECO:0000313" key="9">
    <source>
        <dbReference type="Proteomes" id="UP001597055"/>
    </source>
</evidence>
<dbReference type="PANTHER" id="PTHR43085">
    <property type="entry name" value="HEXOKINASE FAMILY MEMBER"/>
    <property type="match status" value="1"/>
</dbReference>
<keyword evidence="3" id="KW-0547">Nucleotide-binding</keyword>
<evidence type="ECO:0000259" key="7">
    <source>
        <dbReference type="Pfam" id="PF00294"/>
    </source>
</evidence>
<dbReference type="GO" id="GO:0016301">
    <property type="term" value="F:kinase activity"/>
    <property type="evidence" value="ECO:0007669"/>
    <property type="project" value="UniProtKB-KW"/>
</dbReference>
<name>A0ABW3AIB8_9MICO</name>
<sequence>MTGLVTVGETMALLSAPGEGHLRHQRSLDLRIGGAESNAAIAVRRLGTPAAWIGRLGRDGMGDLVESTLRGEGVDVHVVRTDTPTSIMVKERRPGGATHVRYYRRGGPGSELSPRDLDEAVIAGAGILHVTGITPALSASAAETVFAAIEIARGAGVDVSFDVNWRPTLWAATDATPVLHEIASRADVVFVGDDEVELLAPRADNELAQAHALARLGVREVVVKRGARGAVALLDDVLVEQDAFPVRVVDPVGAGDAFAGAYLAELLAGSPVEQRLRTAAACGALATTIVGDWEAAPTVDDLATFLGGPGVRR</sequence>
<comment type="caution">
    <text evidence="8">The sequence shown here is derived from an EMBL/GenBank/DDBJ whole genome shotgun (WGS) entry which is preliminary data.</text>
</comment>
<evidence type="ECO:0000256" key="2">
    <source>
        <dbReference type="ARBA" id="ARBA00022679"/>
    </source>
</evidence>
<reference evidence="9" key="1">
    <citation type="journal article" date="2019" name="Int. J. Syst. Evol. Microbiol.">
        <title>The Global Catalogue of Microorganisms (GCM) 10K type strain sequencing project: providing services to taxonomists for standard genome sequencing and annotation.</title>
        <authorList>
            <consortium name="The Broad Institute Genomics Platform"/>
            <consortium name="The Broad Institute Genome Sequencing Center for Infectious Disease"/>
            <person name="Wu L."/>
            <person name="Ma J."/>
        </authorList>
    </citation>
    <scope>NUCLEOTIDE SEQUENCE [LARGE SCALE GENOMIC DNA]</scope>
    <source>
        <strain evidence="9">CCUG 54523</strain>
    </source>
</reference>
<organism evidence="8 9">
    <name type="scientific">Microbacterium insulae</name>
    <dbReference type="NCBI Taxonomy" id="483014"/>
    <lineage>
        <taxon>Bacteria</taxon>
        <taxon>Bacillati</taxon>
        <taxon>Actinomycetota</taxon>
        <taxon>Actinomycetes</taxon>
        <taxon>Micrococcales</taxon>
        <taxon>Microbacteriaceae</taxon>
        <taxon>Microbacterium</taxon>
    </lineage>
</organism>
<keyword evidence="9" id="KW-1185">Reference proteome</keyword>
<evidence type="ECO:0000256" key="1">
    <source>
        <dbReference type="ARBA" id="ARBA00010688"/>
    </source>
</evidence>
<keyword evidence="5" id="KW-0067">ATP-binding</keyword>
<gene>
    <name evidence="8" type="ORF">ACFQ0P_07765</name>
</gene>
<evidence type="ECO:0000256" key="6">
    <source>
        <dbReference type="RuleBase" id="RU003704"/>
    </source>
</evidence>
<dbReference type="InterPro" id="IPR050306">
    <property type="entry name" value="PfkB_Carbo_kinase"/>
</dbReference>
<evidence type="ECO:0000313" key="8">
    <source>
        <dbReference type="EMBL" id="MFD0790289.1"/>
    </source>
</evidence>
<dbReference type="EMBL" id="JBHTII010000001">
    <property type="protein sequence ID" value="MFD0790289.1"/>
    <property type="molecule type" value="Genomic_DNA"/>
</dbReference>
<comment type="similarity">
    <text evidence="1 6">Belongs to the carbohydrate kinase PfkB family.</text>
</comment>
<dbReference type="RefSeq" id="WP_204978043.1">
    <property type="nucleotide sequence ID" value="NZ_JBHTII010000001.1"/>
</dbReference>
<evidence type="ECO:0000256" key="3">
    <source>
        <dbReference type="ARBA" id="ARBA00022741"/>
    </source>
</evidence>
<dbReference type="InterPro" id="IPR029056">
    <property type="entry name" value="Ribokinase-like"/>
</dbReference>
<dbReference type="InterPro" id="IPR002173">
    <property type="entry name" value="Carboh/pur_kinase_PfkB_CS"/>
</dbReference>
<keyword evidence="2 6" id="KW-0808">Transferase</keyword>
<dbReference type="PANTHER" id="PTHR43085:SF1">
    <property type="entry name" value="PSEUDOURIDINE KINASE-RELATED"/>
    <property type="match status" value="1"/>
</dbReference>
<dbReference type="Proteomes" id="UP001597055">
    <property type="component" value="Unassembled WGS sequence"/>
</dbReference>
<dbReference type="CDD" id="cd01166">
    <property type="entry name" value="KdgK"/>
    <property type="match status" value="1"/>
</dbReference>
<keyword evidence="4 6" id="KW-0418">Kinase</keyword>
<accession>A0ABW3AIB8</accession>
<evidence type="ECO:0000256" key="5">
    <source>
        <dbReference type="ARBA" id="ARBA00022840"/>
    </source>
</evidence>
<dbReference type="InterPro" id="IPR011611">
    <property type="entry name" value="PfkB_dom"/>
</dbReference>
<proteinExistence type="inferred from homology"/>
<dbReference type="InterPro" id="IPR002139">
    <property type="entry name" value="Ribo/fructo_kinase"/>
</dbReference>
<dbReference type="PROSITE" id="PS00584">
    <property type="entry name" value="PFKB_KINASES_2"/>
    <property type="match status" value="1"/>
</dbReference>
<evidence type="ECO:0000256" key="4">
    <source>
        <dbReference type="ARBA" id="ARBA00022777"/>
    </source>
</evidence>
<dbReference type="SUPFAM" id="SSF53613">
    <property type="entry name" value="Ribokinase-like"/>
    <property type="match status" value="1"/>
</dbReference>
<feature type="domain" description="Carbohydrate kinase PfkB" evidence="7">
    <location>
        <begin position="1"/>
        <end position="293"/>
    </location>
</feature>
<dbReference type="Gene3D" id="3.40.1190.20">
    <property type="match status" value="1"/>
</dbReference>